<evidence type="ECO:0000259" key="1">
    <source>
        <dbReference type="PROSITE" id="PS51733"/>
    </source>
</evidence>
<dbReference type="InterPro" id="IPR004143">
    <property type="entry name" value="BPL_LPL_catalytic"/>
</dbReference>
<gene>
    <name evidence="2" type="ORF">RV14_GL001789</name>
</gene>
<dbReference type="CDD" id="cd16443">
    <property type="entry name" value="LplA"/>
    <property type="match status" value="1"/>
</dbReference>
<dbReference type="EMBL" id="JXLB01000005">
    <property type="protein sequence ID" value="OJG83094.1"/>
    <property type="molecule type" value="Genomic_DNA"/>
</dbReference>
<proteinExistence type="predicted"/>
<dbReference type="SUPFAM" id="SSF55681">
    <property type="entry name" value="Class II aaRS and biotin synthetases"/>
    <property type="match status" value="1"/>
</dbReference>
<protein>
    <submittedName>
        <fullName evidence="2">Lipoate-protein ligase A</fullName>
    </submittedName>
</protein>
<dbReference type="GO" id="GO:0140096">
    <property type="term" value="F:catalytic activity, acting on a protein"/>
    <property type="evidence" value="ECO:0007669"/>
    <property type="project" value="UniProtKB-ARBA"/>
</dbReference>
<comment type="caution">
    <text evidence="2">The sequence shown here is derived from an EMBL/GenBank/DDBJ whole genome shotgun (WGS) entry which is preliminary data.</text>
</comment>
<dbReference type="PANTHER" id="PTHR43679:SF2">
    <property type="entry name" value="OCTANOYL-[GCVH]:PROTEIN N-OCTANOYLTRANSFERASE"/>
    <property type="match status" value="1"/>
</dbReference>
<dbReference type="Proteomes" id="UP000182152">
    <property type="component" value="Unassembled WGS sequence"/>
</dbReference>
<sequence length="292" mass="33212">MVEKNDKLILCKGANAMNPTIILDQELYQPNDFTPFALTDILTEYSKKNNQIFLHFWQYDRNAILGMKDTRVPYFEEGITELKKLGYQPIIRNSGGLGIISDKGILNISLIFPQKDFEPFSIDAAYQKMLALTQAALSNTAIKAFEISHSYCPGTYDLSINGKKFAGIAQRRIKKGISVMMYVSVNGNQHARGKVMRAFYQAALQETFDTDGYPVVIPDSMATLEELLHVSLTVEEVKQKFKNALTQLLGDNYSLDSFAWKKTHVSTEQWSAQIQKMNQRNRIKEFNHDCTL</sequence>
<dbReference type="InterPro" id="IPR045864">
    <property type="entry name" value="aa-tRNA-synth_II/BPL/LPL"/>
</dbReference>
<dbReference type="GO" id="GO:0016874">
    <property type="term" value="F:ligase activity"/>
    <property type="evidence" value="ECO:0007669"/>
    <property type="project" value="UniProtKB-KW"/>
</dbReference>
<accession>A0A1L8WQ24</accession>
<dbReference type="Gene3D" id="3.30.930.10">
    <property type="entry name" value="Bira Bifunctional Protein, Domain 2"/>
    <property type="match status" value="1"/>
</dbReference>
<dbReference type="GO" id="GO:0016740">
    <property type="term" value="F:transferase activity"/>
    <property type="evidence" value="ECO:0007669"/>
    <property type="project" value="UniProtKB-ARBA"/>
</dbReference>
<keyword evidence="3" id="KW-1185">Reference proteome</keyword>
<dbReference type="AlphaFoldDB" id="A0A1L8WQ24"/>
<dbReference type="STRING" id="150033.RV14_GL001789"/>
<dbReference type="Pfam" id="PF21948">
    <property type="entry name" value="LplA-B_cat"/>
    <property type="match status" value="1"/>
</dbReference>
<feature type="domain" description="BPL/LPL catalytic" evidence="1">
    <location>
        <begin position="48"/>
        <end position="253"/>
    </location>
</feature>
<evidence type="ECO:0000313" key="3">
    <source>
        <dbReference type="Proteomes" id="UP000182152"/>
    </source>
</evidence>
<organism evidence="2 3">
    <name type="scientific">Enterococcus ratti</name>
    <dbReference type="NCBI Taxonomy" id="150033"/>
    <lineage>
        <taxon>Bacteria</taxon>
        <taxon>Bacillati</taxon>
        <taxon>Bacillota</taxon>
        <taxon>Bacilli</taxon>
        <taxon>Lactobacillales</taxon>
        <taxon>Enterococcaceae</taxon>
        <taxon>Enterococcus</taxon>
    </lineage>
</organism>
<dbReference type="PANTHER" id="PTHR43679">
    <property type="entry name" value="OCTANOYLTRANSFERASE LIPM-RELATED"/>
    <property type="match status" value="1"/>
</dbReference>
<dbReference type="GO" id="GO:0009249">
    <property type="term" value="P:protein lipoylation"/>
    <property type="evidence" value="ECO:0007669"/>
    <property type="project" value="UniProtKB-ARBA"/>
</dbReference>
<reference evidence="2 3" key="1">
    <citation type="submission" date="2014-12" db="EMBL/GenBank/DDBJ databases">
        <title>Draft genome sequences of 29 type strains of Enterococci.</title>
        <authorList>
            <person name="Zhong Z."/>
            <person name="Sun Z."/>
            <person name="Liu W."/>
            <person name="Zhang W."/>
            <person name="Zhang H."/>
        </authorList>
    </citation>
    <scope>NUCLEOTIDE SEQUENCE [LARGE SCALE GENOMIC DNA]</scope>
    <source>
        <strain evidence="2 3">DSM 15687</strain>
    </source>
</reference>
<keyword evidence="2" id="KW-0436">Ligase</keyword>
<dbReference type="InterPro" id="IPR050664">
    <property type="entry name" value="Octanoyltrans_LipM/LipL"/>
</dbReference>
<name>A0A1L8WQ24_9ENTE</name>
<evidence type="ECO:0000313" key="2">
    <source>
        <dbReference type="EMBL" id="OJG83094.1"/>
    </source>
</evidence>
<dbReference type="PROSITE" id="PS51733">
    <property type="entry name" value="BPL_LPL_CATALYTIC"/>
    <property type="match status" value="1"/>
</dbReference>